<dbReference type="InterPro" id="IPR012336">
    <property type="entry name" value="Thioredoxin-like_fold"/>
</dbReference>
<comment type="caution">
    <text evidence="2">The sequence shown here is derived from an EMBL/GenBank/DDBJ whole genome shotgun (WGS) entry which is preliminary data.</text>
</comment>
<dbReference type="Proteomes" id="UP000295707">
    <property type="component" value="Unassembled WGS sequence"/>
</dbReference>
<organism evidence="2 3">
    <name type="scientific">Thiogranum longum</name>
    <dbReference type="NCBI Taxonomy" id="1537524"/>
    <lineage>
        <taxon>Bacteria</taxon>
        <taxon>Pseudomonadati</taxon>
        <taxon>Pseudomonadota</taxon>
        <taxon>Gammaproteobacteria</taxon>
        <taxon>Chromatiales</taxon>
        <taxon>Ectothiorhodospiraceae</taxon>
        <taxon>Thiogranum</taxon>
    </lineage>
</organism>
<proteinExistence type="predicted"/>
<dbReference type="SUPFAM" id="SSF52833">
    <property type="entry name" value="Thioredoxin-like"/>
    <property type="match status" value="1"/>
</dbReference>
<reference evidence="2 3" key="1">
    <citation type="submission" date="2019-03" db="EMBL/GenBank/DDBJ databases">
        <title>Genomic Encyclopedia of Type Strains, Phase IV (KMG-IV): sequencing the most valuable type-strain genomes for metagenomic binning, comparative biology and taxonomic classification.</title>
        <authorList>
            <person name="Goeker M."/>
        </authorList>
    </citation>
    <scope>NUCLEOTIDE SEQUENCE [LARGE SCALE GENOMIC DNA]</scope>
    <source>
        <strain evidence="2 3">DSM 19610</strain>
    </source>
</reference>
<name>A0A4V2PGG3_9GAMM</name>
<sequence>MTDKWCKWPHIMAGIFLLVANVTRAAVPLAQDLQKDGRQAERYCAPVLLEFAAEYCDYCMLLEHEILDPTLLDRDYDRRVLMRKIMIDGNRRLLDFNGKTIDERSIATHYKVWVTPTVLFVDRNGMEIAKRLVGISSVDFYGGYLDAALDESRRRLQELGRCDP</sequence>
<feature type="domain" description="Thioredoxin-like fold" evidence="1">
    <location>
        <begin position="46"/>
        <end position="136"/>
    </location>
</feature>
<gene>
    <name evidence="2" type="ORF">DFR30_0035</name>
</gene>
<dbReference type="EMBL" id="SMFX01000001">
    <property type="protein sequence ID" value="TCK16816.1"/>
    <property type="molecule type" value="Genomic_DNA"/>
</dbReference>
<dbReference type="OrthoDB" id="7066560at2"/>
<dbReference type="Gene3D" id="3.40.30.10">
    <property type="entry name" value="Glutaredoxin"/>
    <property type="match status" value="1"/>
</dbReference>
<dbReference type="InterPro" id="IPR036249">
    <property type="entry name" value="Thioredoxin-like_sf"/>
</dbReference>
<dbReference type="RefSeq" id="WP_132970748.1">
    <property type="nucleotide sequence ID" value="NZ_SMFX01000001.1"/>
</dbReference>
<protein>
    <submittedName>
        <fullName evidence="2">Thioredoxin-like protein</fullName>
    </submittedName>
</protein>
<evidence type="ECO:0000313" key="2">
    <source>
        <dbReference type="EMBL" id="TCK16816.1"/>
    </source>
</evidence>
<dbReference type="AlphaFoldDB" id="A0A4V2PGG3"/>
<accession>A0A4V2PGG3</accession>
<evidence type="ECO:0000313" key="3">
    <source>
        <dbReference type="Proteomes" id="UP000295707"/>
    </source>
</evidence>
<keyword evidence="3" id="KW-1185">Reference proteome</keyword>
<evidence type="ECO:0000259" key="1">
    <source>
        <dbReference type="Pfam" id="PF13098"/>
    </source>
</evidence>
<dbReference type="Pfam" id="PF13098">
    <property type="entry name" value="Thioredoxin_2"/>
    <property type="match status" value="1"/>
</dbReference>